<sequence>MDTIKHLLEIKIVKDNANVKNRKGFTALDFVEHCPNRNLNTMEILQFLFQAGLCRPAYGGSNLKPESLPDNPPPPPFGWRRKAGEVLQNIYLFWIKYFKVNHTWLRELRFPLALSMLSISSARVDVVGVLILAPNMRRRSNFSNMRIRDHGVDMASLQ</sequence>
<name>A0AAV6LDN0_9ERIC</name>
<dbReference type="AlphaFoldDB" id="A0AAV6LDN0"/>
<evidence type="ECO:0000313" key="2">
    <source>
        <dbReference type="Proteomes" id="UP000823749"/>
    </source>
</evidence>
<reference evidence="1" key="1">
    <citation type="submission" date="2020-08" db="EMBL/GenBank/DDBJ databases">
        <title>Plant Genome Project.</title>
        <authorList>
            <person name="Zhang R.-G."/>
        </authorList>
    </citation>
    <scope>NUCLEOTIDE SEQUENCE</scope>
    <source>
        <strain evidence="1">WSP0</strain>
        <tissue evidence="1">Leaf</tissue>
    </source>
</reference>
<gene>
    <name evidence="1" type="ORF">RHGRI_005840</name>
</gene>
<keyword evidence="2" id="KW-1185">Reference proteome</keyword>
<protein>
    <submittedName>
        <fullName evidence="1">Uncharacterized protein</fullName>
    </submittedName>
</protein>
<proteinExistence type="predicted"/>
<dbReference type="EMBL" id="JACTNZ010000002">
    <property type="protein sequence ID" value="KAG5563215.1"/>
    <property type="molecule type" value="Genomic_DNA"/>
</dbReference>
<accession>A0AAV6LDN0</accession>
<organism evidence="1 2">
    <name type="scientific">Rhododendron griersonianum</name>
    <dbReference type="NCBI Taxonomy" id="479676"/>
    <lineage>
        <taxon>Eukaryota</taxon>
        <taxon>Viridiplantae</taxon>
        <taxon>Streptophyta</taxon>
        <taxon>Embryophyta</taxon>
        <taxon>Tracheophyta</taxon>
        <taxon>Spermatophyta</taxon>
        <taxon>Magnoliopsida</taxon>
        <taxon>eudicotyledons</taxon>
        <taxon>Gunneridae</taxon>
        <taxon>Pentapetalae</taxon>
        <taxon>asterids</taxon>
        <taxon>Ericales</taxon>
        <taxon>Ericaceae</taxon>
        <taxon>Ericoideae</taxon>
        <taxon>Rhodoreae</taxon>
        <taxon>Rhododendron</taxon>
    </lineage>
</organism>
<evidence type="ECO:0000313" key="1">
    <source>
        <dbReference type="EMBL" id="KAG5563215.1"/>
    </source>
</evidence>
<comment type="caution">
    <text evidence="1">The sequence shown here is derived from an EMBL/GenBank/DDBJ whole genome shotgun (WGS) entry which is preliminary data.</text>
</comment>
<dbReference type="Proteomes" id="UP000823749">
    <property type="component" value="Chromosome 2"/>
</dbReference>